<dbReference type="OMA" id="GVNMPWD"/>
<dbReference type="InParanoid" id="Q6BJW7"/>
<evidence type="ECO:0000313" key="3">
    <source>
        <dbReference type="Proteomes" id="UP000000599"/>
    </source>
</evidence>
<dbReference type="Proteomes" id="UP000000599">
    <property type="component" value="Chromosome F"/>
</dbReference>
<protein>
    <submittedName>
        <fullName evidence="2">DEHA2F26796p</fullName>
    </submittedName>
</protein>
<dbReference type="RefSeq" id="XP_461504.2">
    <property type="nucleotide sequence ID" value="XM_461504.1"/>
</dbReference>
<dbReference type="PANTHER" id="PTHR43404:SF1">
    <property type="entry name" value="MNN4P"/>
    <property type="match status" value="1"/>
</dbReference>
<gene>
    <name evidence="2" type="ordered locus">DEHA2F26796g</name>
</gene>
<organism evidence="2 3">
    <name type="scientific">Debaryomyces hansenii (strain ATCC 36239 / CBS 767 / BCRC 21394 / JCM 1990 / NBRC 0083 / IGC 2968)</name>
    <name type="common">Yeast</name>
    <name type="synonym">Torulaspora hansenii</name>
    <dbReference type="NCBI Taxonomy" id="284592"/>
    <lineage>
        <taxon>Eukaryota</taxon>
        <taxon>Fungi</taxon>
        <taxon>Dikarya</taxon>
        <taxon>Ascomycota</taxon>
        <taxon>Saccharomycotina</taxon>
        <taxon>Pichiomycetes</taxon>
        <taxon>Debaryomycetaceae</taxon>
        <taxon>Debaryomyces</taxon>
    </lineage>
</organism>
<accession>Q6BJW7</accession>
<keyword evidence="3" id="KW-1185">Reference proteome</keyword>
<dbReference type="VEuPathDB" id="FungiDB:DEHA2F26796g"/>
<dbReference type="PANTHER" id="PTHR43404">
    <property type="entry name" value="LIPOPOLYSACCHARIDE CHOLINEPHOSPHOTRANSFERASE LICD"/>
    <property type="match status" value="1"/>
</dbReference>
<dbReference type="InterPro" id="IPR007074">
    <property type="entry name" value="LicD/FKTN/FKRP_NTP_transf"/>
</dbReference>
<evidence type="ECO:0000259" key="1">
    <source>
        <dbReference type="Pfam" id="PF04991"/>
    </source>
</evidence>
<sequence length="604" mass="70680">MILPRLYNKRHRNGIRLMFVASFVILSLHRFLSDNVEQYMLESQALNLNRESSFNPRNIAYAVYSHINSYNDEDDMRDTITSKISGENGEIHFHWDDWVDLSQIDHILRKYRAESPEGQCDKVLDKFANVNGYFMESYNKKVSRGMADLYCLKDIPTKIIAVTDESMVEVPVHGKKRIGPSNLPANVTKDQLVEEMLKVQNTVSSRFESKPLKSAQKSVNVKAEDFIFNPDLEIFKLREKLNTDTIKSSEYTYLKFLEYSNKVVEYSGRYFKYPWIVSDVVQGHSHHLAYPFFRRFIGDRERQSVLHHMIRAWFQFAEAAEMPSWINYGSLLGWAHNGVNMPWDTDVDVQMPIVHLDRLGREYNQSIILENPRYGNAKYLLEIAPTYIRQGNGKNFIDARFIDINSGLYIDISALSHSGSTPPNDLFDGLTKKEEHKSLSVHCKNWNWHTLDEILPIRHTYFEGGDAYIPNNVSRILSRKYGKESFTTKIHAFNHNYQKDINLWVSDELCESSPNVNRFQNNDKSTLTLKGACDEIILQDEYQIAYECTERHKQLELDVDNSLEYQIDEKGNLPYFRKDAWDYYNDINKNVVKHDRWYIKEDVV</sequence>
<dbReference type="GeneID" id="2903732"/>
<dbReference type="STRING" id="284592.Q6BJW7"/>
<reference evidence="2 3" key="1">
    <citation type="journal article" date="2004" name="Nature">
        <title>Genome evolution in yeasts.</title>
        <authorList>
            <consortium name="Genolevures"/>
            <person name="Dujon B."/>
            <person name="Sherman D."/>
            <person name="Fischer G."/>
            <person name="Durrens P."/>
            <person name="Casaregola S."/>
            <person name="Lafontaine I."/>
            <person name="de Montigny J."/>
            <person name="Marck C."/>
            <person name="Neuveglise C."/>
            <person name="Talla E."/>
            <person name="Goffard N."/>
            <person name="Frangeul L."/>
            <person name="Aigle M."/>
            <person name="Anthouard V."/>
            <person name="Babour A."/>
            <person name="Barbe V."/>
            <person name="Barnay S."/>
            <person name="Blanchin S."/>
            <person name="Beckerich J.M."/>
            <person name="Beyne E."/>
            <person name="Bleykasten C."/>
            <person name="Boisrame A."/>
            <person name="Boyer J."/>
            <person name="Cattolico L."/>
            <person name="Confanioleri F."/>
            <person name="de Daruvar A."/>
            <person name="Despons L."/>
            <person name="Fabre E."/>
            <person name="Fairhead C."/>
            <person name="Ferry-Dumazet H."/>
            <person name="Groppi A."/>
            <person name="Hantraye F."/>
            <person name="Hennequin C."/>
            <person name="Jauniaux N."/>
            <person name="Joyet P."/>
            <person name="Kachouri R."/>
            <person name="Kerrest A."/>
            <person name="Koszul R."/>
            <person name="Lemaire M."/>
            <person name="Lesur I."/>
            <person name="Ma L."/>
            <person name="Muller H."/>
            <person name="Nicaud J.M."/>
            <person name="Nikolski M."/>
            <person name="Oztas S."/>
            <person name="Ozier-Kalogeropoulos O."/>
            <person name="Pellenz S."/>
            <person name="Potier S."/>
            <person name="Richard G.F."/>
            <person name="Straub M.L."/>
            <person name="Suleau A."/>
            <person name="Swennene D."/>
            <person name="Tekaia F."/>
            <person name="Wesolowski-Louvel M."/>
            <person name="Westhof E."/>
            <person name="Wirth B."/>
            <person name="Zeniou-Meyer M."/>
            <person name="Zivanovic I."/>
            <person name="Bolotin-Fukuhara M."/>
            <person name="Thierry A."/>
            <person name="Bouchier C."/>
            <person name="Caudron B."/>
            <person name="Scarpelli C."/>
            <person name="Gaillardin C."/>
            <person name="Weissenbach J."/>
            <person name="Wincker P."/>
            <person name="Souciet J.L."/>
        </authorList>
    </citation>
    <scope>NUCLEOTIDE SEQUENCE [LARGE SCALE GENOMIC DNA]</scope>
    <source>
        <strain evidence="3">ATCC 36239 / CBS 767 / BCRC 21394 / JCM 1990 / NBRC 0083 / IGC 2968</strain>
    </source>
</reference>
<name>Q6BJW7_DEBHA</name>
<feature type="domain" description="LicD/FKTN/FKRP nucleotidyltransferase" evidence="1">
    <location>
        <begin position="318"/>
        <end position="423"/>
    </location>
</feature>
<dbReference type="Pfam" id="PF04991">
    <property type="entry name" value="LicD"/>
    <property type="match status" value="1"/>
</dbReference>
<proteinExistence type="predicted"/>
<evidence type="ECO:0000313" key="2">
    <source>
        <dbReference type="EMBL" id="CAG89930.2"/>
    </source>
</evidence>
<dbReference type="HOGENOM" id="CLU_451986_0_0_1"/>
<dbReference type="OrthoDB" id="444255at2759"/>
<dbReference type="GO" id="GO:0009100">
    <property type="term" value="P:glycoprotein metabolic process"/>
    <property type="evidence" value="ECO:0007669"/>
    <property type="project" value="UniProtKB-ARBA"/>
</dbReference>
<dbReference type="eggNOG" id="ENOG502SD1A">
    <property type="taxonomic scope" value="Eukaryota"/>
</dbReference>
<dbReference type="InterPro" id="IPR052942">
    <property type="entry name" value="LPS_cholinephosphotransferase"/>
</dbReference>
<dbReference type="AlphaFoldDB" id="Q6BJW7"/>
<dbReference type="EMBL" id="CR382138">
    <property type="protein sequence ID" value="CAG89930.2"/>
    <property type="molecule type" value="Genomic_DNA"/>
</dbReference>
<dbReference type="KEGG" id="dha:DEHA2F26796g"/>